<dbReference type="WBParaSite" id="GPUH_0001159101-mRNA-1">
    <property type="protein sequence ID" value="GPUH_0001159101-mRNA-1"/>
    <property type="gene ID" value="GPUH_0001159101"/>
</dbReference>
<name>A0A183DS86_9BILA</name>
<feature type="transmembrane region" description="Helical" evidence="1">
    <location>
        <begin position="156"/>
        <end position="174"/>
    </location>
</feature>
<dbReference type="AlphaFoldDB" id="A0A183DS86"/>
<dbReference type="InterPro" id="IPR039159">
    <property type="entry name" value="SAYSD1"/>
</dbReference>
<accession>A0A183DS86</accession>
<evidence type="ECO:0000313" key="5">
    <source>
        <dbReference type="WBParaSite" id="GPUH_0001159101-mRNA-1"/>
    </source>
</evidence>
<dbReference type="OrthoDB" id="71310at2759"/>
<dbReference type="EMBL" id="UYRT01078647">
    <property type="protein sequence ID" value="VDN18966.1"/>
    <property type="molecule type" value="Genomic_DNA"/>
</dbReference>
<feature type="domain" description="SAYSvFN" evidence="2">
    <location>
        <begin position="141"/>
        <end position="207"/>
    </location>
</feature>
<keyword evidence="1" id="KW-1133">Transmembrane helix</keyword>
<gene>
    <name evidence="3" type="ORF">GPUH_LOCUS11577</name>
</gene>
<evidence type="ECO:0000259" key="2">
    <source>
        <dbReference type="Pfam" id="PF10260"/>
    </source>
</evidence>
<proteinExistence type="predicted"/>
<dbReference type="InterPro" id="IPR019387">
    <property type="entry name" value="SAYSvFN_dom"/>
</dbReference>
<sequence length="213" mass="23851">MRSVEERLAQFRRNAGRPPPPDTRALGFEIWCGDWISVGALHSSSGNLHFIYARQKLETRGMNLARAQCSAARQAVDCLLEMAARCIEVLSAMDKDADSCPSVSPAEVDAPTGVVQVPIQASWPWSSMYERAPRLCLVSIALSWLLLQLYFSYIQFGLVFFVLSLFVCIFLNLGKRRAGELSAYSVFNPHCERLPGTLTAEQLERDLLLQQRP</sequence>
<reference evidence="5" key="1">
    <citation type="submission" date="2016-06" db="UniProtKB">
        <authorList>
            <consortium name="WormBaseParasite"/>
        </authorList>
    </citation>
    <scope>IDENTIFICATION</scope>
</reference>
<keyword evidence="4" id="KW-1185">Reference proteome</keyword>
<reference evidence="3 4" key="2">
    <citation type="submission" date="2018-11" db="EMBL/GenBank/DDBJ databases">
        <authorList>
            <consortium name="Pathogen Informatics"/>
        </authorList>
    </citation>
    <scope>NUCLEOTIDE SEQUENCE [LARGE SCALE GENOMIC DNA]</scope>
</reference>
<dbReference type="PANTHER" id="PTHR13527:SF0">
    <property type="entry name" value="SAYSVFN DOMAIN-CONTAINING PROTEIN 1"/>
    <property type="match status" value="1"/>
</dbReference>
<organism evidence="5">
    <name type="scientific">Gongylonema pulchrum</name>
    <dbReference type="NCBI Taxonomy" id="637853"/>
    <lineage>
        <taxon>Eukaryota</taxon>
        <taxon>Metazoa</taxon>
        <taxon>Ecdysozoa</taxon>
        <taxon>Nematoda</taxon>
        <taxon>Chromadorea</taxon>
        <taxon>Rhabditida</taxon>
        <taxon>Spirurina</taxon>
        <taxon>Spiruromorpha</taxon>
        <taxon>Spiruroidea</taxon>
        <taxon>Gongylonematidae</taxon>
        <taxon>Gongylonema</taxon>
    </lineage>
</organism>
<protein>
    <submittedName>
        <fullName evidence="5">SAYSvFN domain-containing protein</fullName>
    </submittedName>
</protein>
<evidence type="ECO:0000313" key="4">
    <source>
        <dbReference type="Proteomes" id="UP000271098"/>
    </source>
</evidence>
<dbReference type="PANTHER" id="PTHR13527">
    <property type="entry name" value="SAYSVFN DOMAIN-CONTAINING PROTEIN 1"/>
    <property type="match status" value="1"/>
</dbReference>
<keyword evidence="1" id="KW-0472">Membrane</keyword>
<dbReference type="Proteomes" id="UP000271098">
    <property type="component" value="Unassembled WGS sequence"/>
</dbReference>
<evidence type="ECO:0000313" key="3">
    <source>
        <dbReference type="EMBL" id="VDN18966.1"/>
    </source>
</evidence>
<evidence type="ECO:0000256" key="1">
    <source>
        <dbReference type="SAM" id="Phobius"/>
    </source>
</evidence>
<keyword evidence="1" id="KW-0812">Transmembrane</keyword>
<dbReference type="Pfam" id="PF10260">
    <property type="entry name" value="SAYSvFN"/>
    <property type="match status" value="1"/>
</dbReference>